<comment type="caution">
    <text evidence="2">The sequence shown here is derived from an EMBL/GenBank/DDBJ whole genome shotgun (WGS) entry which is preliminary data.</text>
</comment>
<dbReference type="EMBL" id="JAKGTH010000008">
    <property type="protein sequence ID" value="MCF4101713.1"/>
    <property type="molecule type" value="Genomic_DNA"/>
</dbReference>
<dbReference type="Pfam" id="PF00246">
    <property type="entry name" value="Peptidase_M14"/>
    <property type="match status" value="1"/>
</dbReference>
<name>A0ABS9EFY8_9FLAO</name>
<sequence length="390" mass="44609">MKKQTKLYSNLIDLYSSFKEKELEGRYITTAHIEPILNRLKSDFSINTIGSSELGAPIYSIGFGKGSIKILAWSQMHGNESTTTKAIFDILNAFSQFREHELVDAILEQCTVTIIPILNPDGAQAYTRVNANNIDLNRDAKDLTQKESKVLRSLFNELQPDYCLNLHDQRTIFSAGDRPFPATISFLTPAMDEERSITESRIKSMKVISRIADDLKSKLPHQIGRYDDSYNANCTGDTYQSLNVPTLLFEAGHYKNDYQREKTREFVAIALLSAINTIANGSAGKVNHEEYFTIPENEKLFYDLIIRNYKLEGRIMDIAIQYKETLINDKVSFIPIIEKIADKLSFYGHEELDNNKKTIVFPDNNELRENVIVNKIMVNDEVFTINYEKK</sequence>
<keyword evidence="3" id="KW-1185">Reference proteome</keyword>
<proteinExistence type="predicted"/>
<reference evidence="2" key="1">
    <citation type="submission" date="2022-01" db="EMBL/GenBank/DDBJ databases">
        <title>Gillisia lutea sp. nov., isolated from marine plastic residues from the Malvarosa beach (Valencia, Spain).</title>
        <authorList>
            <person name="Vidal-Verdu A."/>
            <person name="Molina-Menor E."/>
            <person name="Satari L."/>
            <person name="Pascual J."/>
            <person name="Pereto J."/>
            <person name="Porcar M."/>
        </authorList>
    </citation>
    <scope>NUCLEOTIDE SEQUENCE</scope>
    <source>
        <strain evidence="2">M10.2A</strain>
    </source>
</reference>
<dbReference type="SUPFAM" id="SSF53187">
    <property type="entry name" value="Zn-dependent exopeptidases"/>
    <property type="match status" value="1"/>
</dbReference>
<dbReference type="InterPro" id="IPR000834">
    <property type="entry name" value="Peptidase_M14"/>
</dbReference>
<gene>
    <name evidence="2" type="ORF">L1I30_08555</name>
</gene>
<accession>A0ABS9EFY8</accession>
<evidence type="ECO:0000313" key="3">
    <source>
        <dbReference type="Proteomes" id="UP001179363"/>
    </source>
</evidence>
<dbReference type="CDD" id="cd06239">
    <property type="entry name" value="M14-like"/>
    <property type="match status" value="1"/>
</dbReference>
<dbReference type="Proteomes" id="UP001179363">
    <property type="component" value="Unassembled WGS sequence"/>
</dbReference>
<dbReference type="RefSeq" id="WP_236133862.1">
    <property type="nucleotide sequence ID" value="NZ_JAKGTH010000008.1"/>
</dbReference>
<dbReference type="Gene3D" id="3.40.630.10">
    <property type="entry name" value="Zn peptidases"/>
    <property type="match status" value="1"/>
</dbReference>
<feature type="domain" description="Peptidase M14" evidence="1">
    <location>
        <begin position="44"/>
        <end position="143"/>
    </location>
</feature>
<protein>
    <submittedName>
        <fullName evidence="2">M14 family metallopeptidase</fullName>
    </submittedName>
</protein>
<evidence type="ECO:0000259" key="1">
    <source>
        <dbReference type="Pfam" id="PF00246"/>
    </source>
</evidence>
<evidence type="ECO:0000313" key="2">
    <source>
        <dbReference type="EMBL" id="MCF4101713.1"/>
    </source>
</evidence>
<organism evidence="2 3">
    <name type="scientific">Gillisia lutea</name>
    <dbReference type="NCBI Taxonomy" id="2909668"/>
    <lineage>
        <taxon>Bacteria</taxon>
        <taxon>Pseudomonadati</taxon>
        <taxon>Bacteroidota</taxon>
        <taxon>Flavobacteriia</taxon>
        <taxon>Flavobacteriales</taxon>
        <taxon>Flavobacteriaceae</taxon>
        <taxon>Gillisia</taxon>
    </lineage>
</organism>